<feature type="domain" description="Alpha-D-phosphohexomutase alpha/beta/alpha" evidence="11">
    <location>
        <begin position="246"/>
        <end position="356"/>
    </location>
</feature>
<dbReference type="EC" id="5.4.2.2" evidence="3"/>
<evidence type="ECO:0000313" key="13">
    <source>
        <dbReference type="Proteomes" id="UP001165060"/>
    </source>
</evidence>
<dbReference type="InterPro" id="IPR016055">
    <property type="entry name" value="A-D-PHexomutase_a/b/a-I/II/III"/>
</dbReference>
<evidence type="ECO:0000256" key="1">
    <source>
        <dbReference type="ARBA" id="ARBA00000443"/>
    </source>
</evidence>
<dbReference type="Pfam" id="PF02879">
    <property type="entry name" value="PGM_PMM_II"/>
    <property type="match status" value="1"/>
</dbReference>
<dbReference type="EMBL" id="BRYB01006242">
    <property type="protein sequence ID" value="GMI53027.1"/>
    <property type="molecule type" value="Genomic_DNA"/>
</dbReference>
<feature type="chain" id="PRO_5047480149" description="phosphoglucomutase (alpha-D-glucose-1,6-bisphosphate-dependent)" evidence="9">
    <location>
        <begin position="28"/>
        <end position="357"/>
    </location>
</feature>
<evidence type="ECO:0000256" key="3">
    <source>
        <dbReference type="ARBA" id="ARBA00012728"/>
    </source>
</evidence>
<dbReference type="PRINTS" id="PR00509">
    <property type="entry name" value="PGMPMM"/>
</dbReference>
<dbReference type="Gene3D" id="3.40.120.10">
    <property type="entry name" value="Alpha-D-Glucose-1,6-Bisphosphate, subunit A, domain 3"/>
    <property type="match status" value="2"/>
</dbReference>
<dbReference type="InterPro" id="IPR005845">
    <property type="entry name" value="A-D-PHexomutase_a/b/a-II"/>
</dbReference>
<keyword evidence="9" id="KW-0732">Signal</keyword>
<feature type="domain" description="Alpha-D-phosphohexomutase alpha/beta/alpha" evidence="10">
    <location>
        <begin position="46"/>
        <end position="207"/>
    </location>
</feature>
<comment type="catalytic activity">
    <reaction evidence="1">
        <text>alpha-D-glucose 1-phosphate = alpha-D-glucose 6-phosphate</text>
        <dbReference type="Rhea" id="RHEA:23536"/>
        <dbReference type="ChEBI" id="CHEBI:58225"/>
        <dbReference type="ChEBI" id="CHEBI:58601"/>
        <dbReference type="EC" id="5.4.2.2"/>
    </reaction>
</comment>
<dbReference type="Proteomes" id="UP001165060">
    <property type="component" value="Unassembled WGS sequence"/>
</dbReference>
<dbReference type="PANTHER" id="PTHR22573:SF2">
    <property type="entry name" value="PHOSPHOGLUCOMUTASE"/>
    <property type="match status" value="1"/>
</dbReference>
<name>A0ABQ6NAE2_9STRA</name>
<dbReference type="InterPro" id="IPR005841">
    <property type="entry name" value="Alpha-D-phosphohexomutase_SF"/>
</dbReference>
<evidence type="ECO:0000256" key="8">
    <source>
        <dbReference type="SAM" id="MobiDB-lite"/>
    </source>
</evidence>
<feature type="non-terminal residue" evidence="12">
    <location>
        <position position="357"/>
    </location>
</feature>
<evidence type="ECO:0000313" key="12">
    <source>
        <dbReference type="EMBL" id="GMI53027.1"/>
    </source>
</evidence>
<evidence type="ECO:0000256" key="6">
    <source>
        <dbReference type="ARBA" id="ARBA00023235"/>
    </source>
</evidence>
<organism evidence="12 13">
    <name type="scientific">Tetraparma gracilis</name>
    <dbReference type="NCBI Taxonomy" id="2962635"/>
    <lineage>
        <taxon>Eukaryota</taxon>
        <taxon>Sar</taxon>
        <taxon>Stramenopiles</taxon>
        <taxon>Ochrophyta</taxon>
        <taxon>Bolidophyceae</taxon>
        <taxon>Parmales</taxon>
        <taxon>Triparmaceae</taxon>
        <taxon>Tetraparma</taxon>
    </lineage>
</organism>
<evidence type="ECO:0000256" key="7">
    <source>
        <dbReference type="RuleBase" id="RU004326"/>
    </source>
</evidence>
<evidence type="ECO:0000256" key="9">
    <source>
        <dbReference type="SAM" id="SignalP"/>
    </source>
</evidence>
<accession>A0ABQ6NAE2</accession>
<keyword evidence="5 7" id="KW-0460">Magnesium</keyword>
<feature type="signal peptide" evidence="9">
    <location>
        <begin position="1"/>
        <end position="27"/>
    </location>
</feature>
<protein>
    <recommendedName>
        <fullName evidence="3">phosphoglucomutase (alpha-D-glucose-1,6-bisphosphate-dependent)</fullName>
        <ecNumber evidence="3">5.4.2.2</ecNumber>
    </recommendedName>
</protein>
<keyword evidence="6" id="KW-0413">Isomerase</keyword>
<dbReference type="SUPFAM" id="SSF53738">
    <property type="entry name" value="Phosphoglucomutase, first 3 domains"/>
    <property type="match status" value="2"/>
</dbReference>
<sequence>MLSSSPLCLPSVLRLLLLLCLLPSLSSLSAPASKPTSKPTSPIPGMKPGTSGLRKKVSVWESPGYLENFVQAAFDAWTEPGEGGEALFPRACDAARDAAPFLLLAGDGRFFSHRAIRTIAAVAAGNGISLRVPQSLPPSFAPGLMSTPACSAFIRSEPDCLGGLLLTASHNPGGPDEDFGIKFNLAQGQPADEAFTDRVYERSLAIEEVLSFPLEDDAHLDLSAPPGTVYPLSGTATLTVVDPFPAYLESLRASFSFEKLRALASRPDFRLLFDGMHGAGGPFARRLLVEELGLPERSLMRCDPRDDFGGGHPDPNLKYAADLVAKMGLLPDASADPAFSGVEYTLGAANDGDGDRH</sequence>
<evidence type="ECO:0000256" key="2">
    <source>
        <dbReference type="ARBA" id="ARBA00010231"/>
    </source>
</evidence>
<keyword evidence="13" id="KW-1185">Reference proteome</keyword>
<dbReference type="PROSITE" id="PS00710">
    <property type="entry name" value="PGM_PMM"/>
    <property type="match status" value="1"/>
</dbReference>
<reference evidence="12 13" key="1">
    <citation type="journal article" date="2023" name="Commun. Biol.">
        <title>Genome analysis of Parmales, the sister group of diatoms, reveals the evolutionary specialization of diatoms from phago-mixotrophs to photoautotrophs.</title>
        <authorList>
            <person name="Ban H."/>
            <person name="Sato S."/>
            <person name="Yoshikawa S."/>
            <person name="Yamada K."/>
            <person name="Nakamura Y."/>
            <person name="Ichinomiya M."/>
            <person name="Sato N."/>
            <person name="Blanc-Mathieu R."/>
            <person name="Endo H."/>
            <person name="Kuwata A."/>
            <person name="Ogata H."/>
        </authorList>
    </citation>
    <scope>NUCLEOTIDE SEQUENCE [LARGE SCALE GENOMIC DNA]</scope>
</reference>
<dbReference type="InterPro" id="IPR016066">
    <property type="entry name" value="A-D-PHexomutase_CS"/>
</dbReference>
<proteinExistence type="inferred from homology"/>
<dbReference type="InterPro" id="IPR045244">
    <property type="entry name" value="PGM"/>
</dbReference>
<feature type="compositionally biased region" description="Low complexity" evidence="8">
    <location>
        <begin position="29"/>
        <end position="40"/>
    </location>
</feature>
<evidence type="ECO:0000256" key="5">
    <source>
        <dbReference type="ARBA" id="ARBA00022842"/>
    </source>
</evidence>
<dbReference type="InterPro" id="IPR005844">
    <property type="entry name" value="A-D-PHexomutase_a/b/a-I"/>
</dbReference>
<gene>
    <name evidence="12" type="ORF">TeGR_g14913</name>
</gene>
<evidence type="ECO:0000256" key="4">
    <source>
        <dbReference type="ARBA" id="ARBA00022723"/>
    </source>
</evidence>
<comment type="similarity">
    <text evidence="2 7">Belongs to the phosphohexose mutase family.</text>
</comment>
<evidence type="ECO:0000259" key="10">
    <source>
        <dbReference type="Pfam" id="PF02878"/>
    </source>
</evidence>
<dbReference type="PANTHER" id="PTHR22573">
    <property type="entry name" value="PHOSPHOHEXOMUTASE FAMILY MEMBER"/>
    <property type="match status" value="1"/>
</dbReference>
<feature type="region of interest" description="Disordered" evidence="8">
    <location>
        <begin position="29"/>
        <end position="52"/>
    </location>
</feature>
<dbReference type="Pfam" id="PF02878">
    <property type="entry name" value="PGM_PMM_I"/>
    <property type="match status" value="1"/>
</dbReference>
<comment type="caution">
    <text evidence="12">The sequence shown here is derived from an EMBL/GenBank/DDBJ whole genome shotgun (WGS) entry which is preliminary data.</text>
</comment>
<keyword evidence="4 7" id="KW-0479">Metal-binding</keyword>
<evidence type="ECO:0000259" key="11">
    <source>
        <dbReference type="Pfam" id="PF02879"/>
    </source>
</evidence>